<evidence type="ECO:0000259" key="7">
    <source>
        <dbReference type="PROSITE" id="PS50089"/>
    </source>
</evidence>
<name>A0A0J9VZJ2_FUSO4</name>
<feature type="domain" description="RING-type" evidence="7">
    <location>
        <begin position="134"/>
        <end position="173"/>
    </location>
</feature>
<dbReference type="InterPro" id="IPR053238">
    <property type="entry name" value="RING-H2_zinc_finger"/>
</dbReference>
<dbReference type="InterPro" id="IPR013083">
    <property type="entry name" value="Znf_RING/FYVE/PHD"/>
</dbReference>
<evidence type="ECO:0000256" key="2">
    <source>
        <dbReference type="ARBA" id="ARBA00022771"/>
    </source>
</evidence>
<reference evidence="8" key="2">
    <citation type="journal article" date="2010" name="Nature">
        <title>Comparative genomics reveals mobile pathogenicity chromosomes in Fusarium.</title>
        <authorList>
            <person name="Ma L.J."/>
            <person name="van der Does H.C."/>
            <person name="Borkovich K.A."/>
            <person name="Coleman J.J."/>
            <person name="Daboussi M.J."/>
            <person name="Di Pietro A."/>
            <person name="Dufresne M."/>
            <person name="Freitag M."/>
            <person name="Grabherr M."/>
            <person name="Henrissat B."/>
            <person name="Houterman P.M."/>
            <person name="Kang S."/>
            <person name="Shim W.B."/>
            <person name="Woloshuk C."/>
            <person name="Xie X."/>
            <person name="Xu J.R."/>
            <person name="Antoniw J."/>
            <person name="Baker S.E."/>
            <person name="Bluhm B.H."/>
            <person name="Breakspear A."/>
            <person name="Brown D.W."/>
            <person name="Butchko R.A."/>
            <person name="Chapman S."/>
            <person name="Coulson R."/>
            <person name="Coutinho P.M."/>
            <person name="Danchin E.G."/>
            <person name="Diener A."/>
            <person name="Gale L.R."/>
            <person name="Gardiner D.M."/>
            <person name="Goff S."/>
            <person name="Hammond-Kosack K.E."/>
            <person name="Hilburn K."/>
            <person name="Hua-Van A."/>
            <person name="Jonkers W."/>
            <person name="Kazan K."/>
            <person name="Kodira C.D."/>
            <person name="Koehrsen M."/>
            <person name="Kumar L."/>
            <person name="Lee Y.H."/>
            <person name="Li L."/>
            <person name="Manners J.M."/>
            <person name="Miranda-Saavedra D."/>
            <person name="Mukherjee M."/>
            <person name="Park G."/>
            <person name="Park J."/>
            <person name="Park S.Y."/>
            <person name="Proctor R.H."/>
            <person name="Regev A."/>
            <person name="Ruiz-Roldan M.C."/>
            <person name="Sain D."/>
            <person name="Sakthikumar S."/>
            <person name="Sykes S."/>
            <person name="Schwartz D.C."/>
            <person name="Turgeon B.G."/>
            <person name="Wapinski I."/>
            <person name="Yoder O."/>
            <person name="Young S."/>
            <person name="Zeng Q."/>
            <person name="Zhou S."/>
            <person name="Galagan J."/>
            <person name="Cuomo C.A."/>
            <person name="Kistler H.C."/>
            <person name="Rep M."/>
        </authorList>
    </citation>
    <scope>NUCLEOTIDE SEQUENCE [LARGE SCALE GENOMIC DNA]</scope>
    <source>
        <strain evidence="8">4287</strain>
    </source>
</reference>
<dbReference type="InterPro" id="IPR001841">
    <property type="entry name" value="Znf_RING"/>
</dbReference>
<dbReference type="VEuPathDB" id="FungiDB:FOXG_21593"/>
<organism evidence="8 9">
    <name type="scientific">Fusarium oxysporum f. sp. lycopersici (strain 4287 / CBS 123668 / FGSC 9935 / NRRL 34936)</name>
    <name type="common">Fusarium vascular wilt of tomato</name>
    <dbReference type="NCBI Taxonomy" id="426428"/>
    <lineage>
        <taxon>Eukaryota</taxon>
        <taxon>Fungi</taxon>
        <taxon>Dikarya</taxon>
        <taxon>Ascomycota</taxon>
        <taxon>Pezizomycotina</taxon>
        <taxon>Sordariomycetes</taxon>
        <taxon>Hypocreomycetidae</taxon>
        <taxon>Hypocreales</taxon>
        <taxon>Nectriaceae</taxon>
        <taxon>Fusarium</taxon>
        <taxon>Fusarium oxysporum species complex</taxon>
    </lineage>
</organism>
<feature type="region of interest" description="Disordered" evidence="5">
    <location>
        <begin position="55"/>
        <end position="91"/>
    </location>
</feature>
<evidence type="ECO:0000313" key="9">
    <source>
        <dbReference type="Proteomes" id="UP000009097"/>
    </source>
</evidence>
<protein>
    <recommendedName>
        <fullName evidence="7">RING-type domain-containing protein</fullName>
    </recommendedName>
</protein>
<evidence type="ECO:0000256" key="3">
    <source>
        <dbReference type="ARBA" id="ARBA00022833"/>
    </source>
</evidence>
<dbReference type="PANTHER" id="PTHR14155:SF627">
    <property type="entry name" value="OS06G0192800 PROTEIN"/>
    <property type="match status" value="1"/>
</dbReference>
<evidence type="ECO:0000313" key="8">
    <source>
        <dbReference type="EMBL" id="KNB16186.1"/>
    </source>
</evidence>
<reference evidence="8" key="1">
    <citation type="submission" date="2007-04" db="EMBL/GenBank/DDBJ databases">
        <authorList>
            <consortium name="The Broad Institute Genome Sequencing Platform"/>
            <person name="Birren B."/>
            <person name="Lander E."/>
            <person name="Galagan J."/>
            <person name="Nusbaum C."/>
            <person name="Devon K."/>
            <person name="Ma L.-J."/>
            <person name="Jaffe D."/>
            <person name="Butler J."/>
            <person name="Alvarez P."/>
            <person name="Gnerre S."/>
            <person name="Grabherr M."/>
            <person name="Kleber M."/>
            <person name="Mauceli E."/>
            <person name="Brockman W."/>
            <person name="MacCallum I.A."/>
            <person name="Young S."/>
            <person name="LaButti K."/>
            <person name="DeCaprio D."/>
            <person name="Crawford M."/>
            <person name="Koehrsen M."/>
            <person name="Engels R."/>
            <person name="Montgomery P."/>
            <person name="Pearson M."/>
            <person name="Howarth C."/>
            <person name="Larson L."/>
            <person name="White J."/>
            <person name="O'Leary S."/>
            <person name="Kodira C."/>
            <person name="Zeng Q."/>
            <person name="Yandava C."/>
            <person name="Alvarado L."/>
            <person name="Kistler C."/>
            <person name="Shim W.-B."/>
            <person name="Kang S."/>
            <person name="Woloshuk C."/>
        </authorList>
    </citation>
    <scope>NUCLEOTIDE SEQUENCE</scope>
    <source>
        <strain evidence="8">4287</strain>
    </source>
</reference>
<keyword evidence="3" id="KW-0862">Zinc</keyword>
<evidence type="ECO:0000256" key="4">
    <source>
        <dbReference type="PROSITE-ProRule" id="PRU00175"/>
    </source>
</evidence>
<feature type="compositionally biased region" description="Low complexity" evidence="5">
    <location>
        <begin position="57"/>
        <end position="71"/>
    </location>
</feature>
<proteinExistence type="predicted"/>
<dbReference type="PROSITE" id="PS50089">
    <property type="entry name" value="ZF_RING_2"/>
    <property type="match status" value="1"/>
</dbReference>
<keyword evidence="1" id="KW-0479">Metal-binding</keyword>
<accession>A0A0J9VZJ2</accession>
<dbReference type="OrthoDB" id="5022080at2759"/>
<dbReference type="PANTHER" id="PTHR14155">
    <property type="entry name" value="RING FINGER DOMAIN-CONTAINING"/>
    <property type="match status" value="1"/>
</dbReference>
<dbReference type="GO" id="GO:0008270">
    <property type="term" value="F:zinc ion binding"/>
    <property type="evidence" value="ECO:0007669"/>
    <property type="project" value="UniProtKB-KW"/>
</dbReference>
<dbReference type="Proteomes" id="UP000009097">
    <property type="component" value="Unassembled WGS sequence"/>
</dbReference>
<dbReference type="GeneID" id="28962299"/>
<keyword evidence="2 4" id="KW-0863">Zinc-finger</keyword>
<dbReference type="RefSeq" id="XP_018254231.1">
    <property type="nucleotide sequence ID" value="XM_018401937.1"/>
</dbReference>
<dbReference type="SUPFAM" id="SSF57850">
    <property type="entry name" value="RING/U-box"/>
    <property type="match status" value="1"/>
</dbReference>
<dbReference type="AlphaFoldDB" id="A0A0J9VZJ2"/>
<evidence type="ECO:0000256" key="6">
    <source>
        <dbReference type="SAM" id="Phobius"/>
    </source>
</evidence>
<keyword evidence="6" id="KW-1133">Transmembrane helix</keyword>
<dbReference type="SMART" id="SM00184">
    <property type="entry name" value="RING"/>
    <property type="match status" value="1"/>
</dbReference>
<sequence length="200" mass="22052">MSSPITTDVGNPENSAPSDGMLAWLSAILLPIMALTMMFLVGLPKVYRWARPRSSFSSGATSPTTVSSSSSQRRDLPHLDSLAPPKTSKDMRSNIMSHAHASWAVPAFNMTWYVSGHVTIRRHSLIARSGSSAICLGEVKDTDMLRQLDCEHIFHSDCIAAWYLAEHDTCPVCIHNFVASACKLERPQQVHVYNGRIDNV</sequence>
<feature type="transmembrane region" description="Helical" evidence="6">
    <location>
        <begin position="21"/>
        <end position="43"/>
    </location>
</feature>
<dbReference type="Pfam" id="PF13639">
    <property type="entry name" value="zf-RING_2"/>
    <property type="match status" value="1"/>
</dbReference>
<gene>
    <name evidence="8" type="ORF">FOXG_21593</name>
</gene>
<evidence type="ECO:0000256" key="1">
    <source>
        <dbReference type="ARBA" id="ARBA00022723"/>
    </source>
</evidence>
<keyword evidence="6" id="KW-0812">Transmembrane</keyword>
<dbReference type="KEGG" id="fox:FOXG_21593"/>
<evidence type="ECO:0000256" key="5">
    <source>
        <dbReference type="SAM" id="MobiDB-lite"/>
    </source>
</evidence>
<dbReference type="Gene3D" id="3.30.40.10">
    <property type="entry name" value="Zinc/RING finger domain, C3HC4 (zinc finger)"/>
    <property type="match status" value="1"/>
</dbReference>
<keyword evidence="6" id="KW-0472">Membrane</keyword>
<dbReference type="EMBL" id="DS231718">
    <property type="protein sequence ID" value="KNB16186.1"/>
    <property type="molecule type" value="Genomic_DNA"/>
</dbReference>